<name>A0A4R2IIM8_9PSEU</name>
<dbReference type="PANTHER" id="PTHR30178">
    <property type="entry name" value="INNER MEMBRANE PROTEIN YAAH"/>
    <property type="match status" value="1"/>
</dbReference>
<accession>A0A4R2IIM8</accession>
<comment type="subcellular location">
    <subcellularLocation>
        <location evidence="1">Membrane</location>
        <topology evidence="1">Multi-pass membrane protein</topology>
    </subcellularLocation>
</comment>
<evidence type="ECO:0000256" key="1">
    <source>
        <dbReference type="ARBA" id="ARBA00004141"/>
    </source>
</evidence>
<evidence type="ECO:0000313" key="8">
    <source>
        <dbReference type="Proteomes" id="UP000295680"/>
    </source>
</evidence>
<dbReference type="Pfam" id="PF01184">
    <property type="entry name" value="Gpr1_Fun34_YaaH"/>
    <property type="match status" value="1"/>
</dbReference>
<dbReference type="PANTHER" id="PTHR30178:SF3">
    <property type="entry name" value="SUCCINATE-ACETATE_PROTON SYMPORTER SATP"/>
    <property type="match status" value="1"/>
</dbReference>
<evidence type="ECO:0000256" key="3">
    <source>
        <dbReference type="ARBA" id="ARBA00022692"/>
    </source>
</evidence>
<organism evidence="7 8">
    <name type="scientific">Actinocrispum wychmicini</name>
    <dbReference type="NCBI Taxonomy" id="1213861"/>
    <lineage>
        <taxon>Bacteria</taxon>
        <taxon>Bacillati</taxon>
        <taxon>Actinomycetota</taxon>
        <taxon>Actinomycetes</taxon>
        <taxon>Pseudonocardiales</taxon>
        <taxon>Pseudonocardiaceae</taxon>
        <taxon>Actinocrispum</taxon>
    </lineage>
</organism>
<dbReference type="InterPro" id="IPR047623">
    <property type="entry name" value="SatP"/>
</dbReference>
<dbReference type="NCBIfam" id="NF038013">
    <property type="entry name" value="AceTr_1"/>
    <property type="match status" value="1"/>
</dbReference>
<feature type="transmembrane region" description="Helical" evidence="6">
    <location>
        <begin position="49"/>
        <end position="71"/>
    </location>
</feature>
<dbReference type="GO" id="GO:0071422">
    <property type="term" value="P:succinate transmembrane transport"/>
    <property type="evidence" value="ECO:0007669"/>
    <property type="project" value="TreeGrafter"/>
</dbReference>
<keyword evidence="4 6" id="KW-1133">Transmembrane helix</keyword>
<protein>
    <submittedName>
        <fullName evidence="7">Uncharacterized protein</fullName>
    </submittedName>
</protein>
<feature type="transmembrane region" description="Helical" evidence="6">
    <location>
        <begin position="24"/>
        <end position="43"/>
    </location>
</feature>
<feature type="transmembrane region" description="Helical" evidence="6">
    <location>
        <begin position="78"/>
        <end position="97"/>
    </location>
</feature>
<feature type="transmembrane region" description="Helical" evidence="6">
    <location>
        <begin position="136"/>
        <end position="157"/>
    </location>
</feature>
<dbReference type="GO" id="GO:0015360">
    <property type="term" value="F:acetate:proton symporter activity"/>
    <property type="evidence" value="ECO:0007669"/>
    <property type="project" value="TreeGrafter"/>
</dbReference>
<evidence type="ECO:0000256" key="6">
    <source>
        <dbReference type="SAM" id="Phobius"/>
    </source>
</evidence>
<reference evidence="7 8" key="1">
    <citation type="submission" date="2019-03" db="EMBL/GenBank/DDBJ databases">
        <title>Genomic Encyclopedia of Type Strains, Phase IV (KMG-IV): sequencing the most valuable type-strain genomes for metagenomic binning, comparative biology and taxonomic classification.</title>
        <authorList>
            <person name="Goeker M."/>
        </authorList>
    </citation>
    <scope>NUCLEOTIDE SEQUENCE [LARGE SCALE GENOMIC DNA]</scope>
    <source>
        <strain evidence="7 8">DSM 45934</strain>
    </source>
</reference>
<dbReference type="RefSeq" id="WP_132126278.1">
    <property type="nucleotide sequence ID" value="NZ_SLWS01000022.1"/>
</dbReference>
<dbReference type="InterPro" id="IPR000791">
    <property type="entry name" value="Gpr1/Fun34/SatP-like"/>
</dbReference>
<evidence type="ECO:0000256" key="4">
    <source>
        <dbReference type="ARBA" id="ARBA00022989"/>
    </source>
</evidence>
<evidence type="ECO:0000256" key="2">
    <source>
        <dbReference type="ARBA" id="ARBA00005587"/>
    </source>
</evidence>
<dbReference type="Proteomes" id="UP000295680">
    <property type="component" value="Unassembled WGS sequence"/>
</dbReference>
<keyword evidence="5 6" id="KW-0472">Membrane</keyword>
<dbReference type="EMBL" id="SLWS01000022">
    <property type="protein sequence ID" value="TCO44774.1"/>
    <property type="molecule type" value="Genomic_DNA"/>
</dbReference>
<comment type="similarity">
    <text evidence="2">Belongs to the acetate uptake transporter (AceTr) (TC 2.A.96) family.</text>
</comment>
<dbReference type="GO" id="GO:0005886">
    <property type="term" value="C:plasma membrane"/>
    <property type="evidence" value="ECO:0007669"/>
    <property type="project" value="TreeGrafter"/>
</dbReference>
<comment type="caution">
    <text evidence="7">The sequence shown here is derived from an EMBL/GenBank/DDBJ whole genome shotgun (WGS) entry which is preliminary data.</text>
</comment>
<dbReference type="AlphaFoldDB" id="A0A4R2IIM8"/>
<gene>
    <name evidence="7" type="ORF">EV192_12231</name>
</gene>
<proteinExistence type="inferred from homology"/>
<dbReference type="OrthoDB" id="9787939at2"/>
<keyword evidence="8" id="KW-1185">Reference proteome</keyword>
<sequence length="195" mass="20038">MTTTATRNATTTAVTATSADPGPLGLAGFAAPFLVLSFVNAGVLDVSALVATVVPIGLFYGGLTQILAGILEFRRGNTFGVTVFATYGAFWLAFAGYTEFFSTNASAAATGMFVLVFAIVTAVFAVAAARIGKVTFVVFLLLALTFADLTIASFASSREIQHVGGWLGVLAAVAALYASAATLVNDTWKRAATTT</sequence>
<feature type="transmembrane region" description="Helical" evidence="6">
    <location>
        <begin position="109"/>
        <end position="129"/>
    </location>
</feature>
<keyword evidence="3 6" id="KW-0812">Transmembrane</keyword>
<evidence type="ECO:0000256" key="5">
    <source>
        <dbReference type="ARBA" id="ARBA00023136"/>
    </source>
</evidence>
<evidence type="ECO:0000313" key="7">
    <source>
        <dbReference type="EMBL" id="TCO44774.1"/>
    </source>
</evidence>
<feature type="transmembrane region" description="Helical" evidence="6">
    <location>
        <begin position="163"/>
        <end position="184"/>
    </location>
</feature>